<accession>A0A1H2BQD9</accession>
<proteinExistence type="predicted"/>
<evidence type="ECO:0000313" key="1">
    <source>
        <dbReference type="EMBL" id="SDT60334.1"/>
    </source>
</evidence>
<dbReference type="InterPro" id="IPR011681">
    <property type="entry name" value="GcrA"/>
</dbReference>
<dbReference type="AlphaFoldDB" id="A0A1H2BQD9"/>
<evidence type="ECO:0000313" key="2">
    <source>
        <dbReference type="Proteomes" id="UP000243904"/>
    </source>
</evidence>
<dbReference type="Pfam" id="PF07750">
    <property type="entry name" value="GcrA"/>
    <property type="match status" value="1"/>
</dbReference>
<reference evidence="2" key="1">
    <citation type="submission" date="2016-10" db="EMBL/GenBank/DDBJ databases">
        <authorList>
            <person name="Varghese N."/>
            <person name="Submissions S."/>
        </authorList>
    </citation>
    <scope>NUCLEOTIDE SEQUENCE [LARGE SCALE GENOMIC DNA]</scope>
    <source>
        <strain evidence="2">GAS369</strain>
    </source>
</reference>
<keyword evidence="2" id="KW-1185">Reference proteome</keyword>
<sequence>MELTNWAPEHSDALRDYLALGMSYSEITRAINAKFNTAYSRNAAIGRARRMGLAGDDRPKDWARLPPKAQQMSLHRLRERYAAASRWFGPTFERVEIPKLRCVEIDPRHLSLFELEPGDCRYPYGGDEEGEAITFCGHPQREESSYCTAHFHLTRGPDAAPERAVSAARLRIVEAA</sequence>
<dbReference type="Proteomes" id="UP000243904">
    <property type="component" value="Chromosome I"/>
</dbReference>
<dbReference type="EMBL" id="LT629750">
    <property type="protein sequence ID" value="SDT60334.1"/>
    <property type="molecule type" value="Genomic_DNA"/>
</dbReference>
<dbReference type="RefSeq" id="WP_146690842.1">
    <property type="nucleotide sequence ID" value="NZ_LT629750.1"/>
</dbReference>
<name>A0A1H2BQD9_9BRAD</name>
<gene>
    <name evidence="1" type="ORF">SAMN05444158_7422</name>
</gene>
<protein>
    <submittedName>
        <fullName evidence="1">GcrA cell cycle regulator</fullName>
    </submittedName>
</protein>
<organism evidence="1 2">
    <name type="scientific">Bradyrhizobium canariense</name>
    <dbReference type="NCBI Taxonomy" id="255045"/>
    <lineage>
        <taxon>Bacteria</taxon>
        <taxon>Pseudomonadati</taxon>
        <taxon>Pseudomonadota</taxon>
        <taxon>Alphaproteobacteria</taxon>
        <taxon>Hyphomicrobiales</taxon>
        <taxon>Nitrobacteraceae</taxon>
        <taxon>Bradyrhizobium</taxon>
    </lineage>
</organism>